<dbReference type="SUPFAM" id="SSF56645">
    <property type="entry name" value="Acyl-CoA dehydrogenase NM domain-like"/>
    <property type="match status" value="1"/>
</dbReference>
<gene>
    <name evidence="12" type="ORF">SAMN05216498_0958</name>
</gene>
<dbReference type="Gene3D" id="1.10.540.10">
    <property type="entry name" value="Acyl-CoA dehydrogenase/oxidase, N-terminal domain"/>
    <property type="match status" value="1"/>
</dbReference>
<keyword evidence="13" id="KW-1185">Reference proteome</keyword>
<evidence type="ECO:0000259" key="9">
    <source>
        <dbReference type="Pfam" id="PF00441"/>
    </source>
</evidence>
<dbReference type="Proteomes" id="UP000199334">
    <property type="component" value="Unassembled WGS sequence"/>
</dbReference>
<dbReference type="Pfam" id="PF02771">
    <property type="entry name" value="Acyl-CoA_dh_N"/>
    <property type="match status" value="1"/>
</dbReference>
<evidence type="ECO:0000256" key="6">
    <source>
        <dbReference type="ARBA" id="ARBA00052546"/>
    </source>
</evidence>
<dbReference type="Gene3D" id="2.40.110.10">
    <property type="entry name" value="Butyryl-CoA Dehydrogenase, subunit A, domain 2"/>
    <property type="match status" value="1"/>
</dbReference>
<dbReference type="Pfam" id="PF00441">
    <property type="entry name" value="Acyl-CoA_dh_1"/>
    <property type="match status" value="1"/>
</dbReference>
<dbReference type="GO" id="GO:0003995">
    <property type="term" value="F:acyl-CoA dehydrogenase activity"/>
    <property type="evidence" value="ECO:0007669"/>
    <property type="project" value="InterPro"/>
</dbReference>
<dbReference type="PROSITE" id="PS00073">
    <property type="entry name" value="ACYL_COA_DH_2"/>
    <property type="match status" value="1"/>
</dbReference>
<dbReference type="InterPro" id="IPR037069">
    <property type="entry name" value="AcylCoA_DH/ox_N_sf"/>
</dbReference>
<keyword evidence="4 8" id="KW-0274">FAD</keyword>
<evidence type="ECO:0000256" key="3">
    <source>
        <dbReference type="ARBA" id="ARBA00022630"/>
    </source>
</evidence>
<name>A0A1G9X036_9BACI</name>
<sequence>MNFQLTEEQEMLRKMVRDFAENEVAPTAAERDEEERFDRKIFDQMAELGLTGIPWPEEYGGIGSDFVSYAIAVEELSRVCASTGVTLSAHISLASWPIYTYGNEDQKNNFLQRLATGEALGAYALSEPGAGSDVASMRTTAKLDGDHYVLNGNKVWITNGGVADIYVVFAKTDVDAKHKGISAFIVEKGTDGFSFGKKEQKLGIRSSPTTELIFENCRVPKENLLGEEGQGFKIAMTTLDGGRNGIAAQAVGIAQGALDASTDYAKEREQFGKPIAHNQGISFKLADMATQVEASRLLTYQAAYNESEGIPYQKESAMAKLYAGDTAMKVTVEAVQVFGGYGYTKDYPVERFMRDAKITQIYEGTQEVQRLVIGRMVTK</sequence>
<evidence type="ECO:0000256" key="7">
    <source>
        <dbReference type="ARBA" id="ARBA00067585"/>
    </source>
</evidence>
<feature type="domain" description="Acyl-CoA oxidase/dehydrogenase middle" evidence="10">
    <location>
        <begin position="122"/>
        <end position="217"/>
    </location>
</feature>
<dbReference type="InterPro" id="IPR013786">
    <property type="entry name" value="AcylCoA_DH/ox_N"/>
</dbReference>
<dbReference type="InterPro" id="IPR036250">
    <property type="entry name" value="AcylCo_DH-like_C"/>
</dbReference>
<dbReference type="InterPro" id="IPR006089">
    <property type="entry name" value="Acyl-CoA_DH_CS"/>
</dbReference>
<evidence type="ECO:0000313" key="12">
    <source>
        <dbReference type="EMBL" id="SDM90102.1"/>
    </source>
</evidence>
<keyword evidence="5 8" id="KW-0560">Oxidoreductase</keyword>
<evidence type="ECO:0000256" key="4">
    <source>
        <dbReference type="ARBA" id="ARBA00022827"/>
    </source>
</evidence>
<keyword evidence="3 8" id="KW-0285">Flavoprotein</keyword>
<comment type="similarity">
    <text evidence="2 8">Belongs to the acyl-CoA dehydrogenase family.</text>
</comment>
<dbReference type="InterPro" id="IPR046373">
    <property type="entry name" value="Acyl-CoA_Oxase/DH_mid-dom_sf"/>
</dbReference>
<dbReference type="RefSeq" id="WP_093855452.1">
    <property type="nucleotide sequence ID" value="NZ_BJVZ01000010.1"/>
</dbReference>
<proteinExistence type="inferred from homology"/>
<dbReference type="SUPFAM" id="SSF47203">
    <property type="entry name" value="Acyl-CoA dehydrogenase C-terminal domain-like"/>
    <property type="match status" value="1"/>
</dbReference>
<dbReference type="PANTHER" id="PTHR43884:SF41">
    <property type="entry name" value="ACYL-COA DEHYDROGENASE"/>
    <property type="match status" value="1"/>
</dbReference>
<evidence type="ECO:0000313" key="13">
    <source>
        <dbReference type="Proteomes" id="UP000199334"/>
    </source>
</evidence>
<protein>
    <recommendedName>
        <fullName evidence="7">Acyl-CoA dehydrogenase</fullName>
    </recommendedName>
</protein>
<dbReference type="InterPro" id="IPR006091">
    <property type="entry name" value="Acyl-CoA_Oxase/DH_mid-dom"/>
</dbReference>
<reference evidence="12 13" key="1">
    <citation type="submission" date="2016-10" db="EMBL/GenBank/DDBJ databases">
        <authorList>
            <person name="de Groot N.N."/>
        </authorList>
    </citation>
    <scope>NUCLEOTIDE SEQUENCE [LARGE SCALE GENOMIC DNA]</scope>
    <source>
        <strain evidence="12 13">CGMCC 1.3442</strain>
    </source>
</reference>
<dbReference type="FunFam" id="2.40.110.10:FF:000001">
    <property type="entry name" value="Acyl-CoA dehydrogenase, mitochondrial"/>
    <property type="match status" value="1"/>
</dbReference>
<comment type="cofactor">
    <cofactor evidence="1 8">
        <name>FAD</name>
        <dbReference type="ChEBI" id="CHEBI:57692"/>
    </cofactor>
</comment>
<evidence type="ECO:0000259" key="11">
    <source>
        <dbReference type="Pfam" id="PF02771"/>
    </source>
</evidence>
<dbReference type="InterPro" id="IPR009075">
    <property type="entry name" value="AcylCo_DH/oxidase_C"/>
</dbReference>
<evidence type="ECO:0000259" key="10">
    <source>
        <dbReference type="Pfam" id="PF02770"/>
    </source>
</evidence>
<dbReference type="PIRSF" id="PIRSF016578">
    <property type="entry name" value="HsaA"/>
    <property type="match status" value="1"/>
</dbReference>
<dbReference type="GO" id="GO:0050660">
    <property type="term" value="F:flavin adenine dinucleotide binding"/>
    <property type="evidence" value="ECO:0007669"/>
    <property type="project" value="InterPro"/>
</dbReference>
<dbReference type="Gene3D" id="1.20.140.10">
    <property type="entry name" value="Butyryl-CoA Dehydrogenase, subunit A, domain 3"/>
    <property type="match status" value="1"/>
</dbReference>
<evidence type="ECO:0000256" key="1">
    <source>
        <dbReference type="ARBA" id="ARBA00001974"/>
    </source>
</evidence>
<evidence type="ECO:0000256" key="2">
    <source>
        <dbReference type="ARBA" id="ARBA00009347"/>
    </source>
</evidence>
<feature type="domain" description="Acyl-CoA dehydrogenase/oxidase N-terminal" evidence="11">
    <location>
        <begin position="6"/>
        <end position="118"/>
    </location>
</feature>
<accession>A0A1G9X036</accession>
<dbReference type="STRING" id="237069.SAMN05216498_0958"/>
<evidence type="ECO:0000256" key="8">
    <source>
        <dbReference type="RuleBase" id="RU362125"/>
    </source>
</evidence>
<dbReference type="EMBL" id="FNIG01000001">
    <property type="protein sequence ID" value="SDM90102.1"/>
    <property type="molecule type" value="Genomic_DNA"/>
</dbReference>
<dbReference type="CDD" id="cd01158">
    <property type="entry name" value="SCAD_SBCAD"/>
    <property type="match status" value="1"/>
</dbReference>
<organism evidence="12 13">
    <name type="scientific">Tenuibacillus multivorans</name>
    <dbReference type="NCBI Taxonomy" id="237069"/>
    <lineage>
        <taxon>Bacteria</taxon>
        <taxon>Bacillati</taxon>
        <taxon>Bacillota</taxon>
        <taxon>Bacilli</taxon>
        <taxon>Bacillales</taxon>
        <taxon>Bacillaceae</taxon>
        <taxon>Tenuibacillus</taxon>
    </lineage>
</organism>
<dbReference type="Pfam" id="PF02770">
    <property type="entry name" value="Acyl-CoA_dh_M"/>
    <property type="match status" value="1"/>
</dbReference>
<dbReference type="OrthoDB" id="9802447at2"/>
<dbReference type="PROSITE" id="PS00072">
    <property type="entry name" value="ACYL_COA_DH_1"/>
    <property type="match status" value="1"/>
</dbReference>
<dbReference type="AlphaFoldDB" id="A0A1G9X036"/>
<dbReference type="InterPro" id="IPR009100">
    <property type="entry name" value="AcylCoA_DH/oxidase_NM_dom_sf"/>
</dbReference>
<dbReference type="FunFam" id="1.20.140.10:FF:000004">
    <property type="entry name" value="Acyl-CoA dehydrogenase FadE25"/>
    <property type="match status" value="1"/>
</dbReference>
<comment type="catalytic activity">
    <reaction evidence="6">
        <text>a 2,3-saturated acyl-CoA + A = a 2,3-dehydroacyl-CoA + AH2</text>
        <dbReference type="Rhea" id="RHEA:48608"/>
        <dbReference type="ChEBI" id="CHEBI:13193"/>
        <dbReference type="ChEBI" id="CHEBI:17499"/>
        <dbReference type="ChEBI" id="CHEBI:60015"/>
        <dbReference type="ChEBI" id="CHEBI:65111"/>
    </reaction>
</comment>
<dbReference type="FunFam" id="1.10.540.10:FF:000002">
    <property type="entry name" value="Acyl-CoA dehydrogenase FadE19"/>
    <property type="match status" value="1"/>
</dbReference>
<feature type="domain" description="Acyl-CoA dehydrogenase/oxidase C-terminal" evidence="9">
    <location>
        <begin position="229"/>
        <end position="376"/>
    </location>
</feature>
<dbReference type="PANTHER" id="PTHR43884">
    <property type="entry name" value="ACYL-COA DEHYDROGENASE"/>
    <property type="match status" value="1"/>
</dbReference>
<evidence type="ECO:0000256" key="5">
    <source>
        <dbReference type="ARBA" id="ARBA00023002"/>
    </source>
</evidence>